<gene>
    <name evidence="9" type="ORF">DEJ48_18660</name>
</gene>
<feature type="transmembrane region" description="Helical" evidence="7">
    <location>
        <begin position="152"/>
        <end position="174"/>
    </location>
</feature>
<feature type="transmembrane region" description="Helical" evidence="7">
    <location>
        <begin position="71"/>
        <end position="92"/>
    </location>
</feature>
<accession>A0A5P2BXE7</accession>
<keyword evidence="2" id="KW-0479">Metal-binding</keyword>
<keyword evidence="3" id="KW-0560">Oxidoreductase</keyword>
<dbReference type="AlphaFoldDB" id="A0A5P2BXE7"/>
<dbReference type="InterPro" id="IPR017900">
    <property type="entry name" value="4Fe4S_Fe_S_CS"/>
</dbReference>
<name>A0A5P2BXE7_STRVZ</name>
<evidence type="ECO:0000259" key="8">
    <source>
        <dbReference type="PROSITE" id="PS51379"/>
    </source>
</evidence>
<keyword evidence="7" id="KW-0472">Membrane</keyword>
<feature type="transmembrane region" description="Helical" evidence="7">
    <location>
        <begin position="6"/>
        <end position="25"/>
    </location>
</feature>
<dbReference type="InterPro" id="IPR017896">
    <property type="entry name" value="4Fe4S_Fe-S-bd"/>
</dbReference>
<evidence type="ECO:0000256" key="5">
    <source>
        <dbReference type="ARBA" id="ARBA00023014"/>
    </source>
</evidence>
<evidence type="ECO:0000256" key="7">
    <source>
        <dbReference type="SAM" id="Phobius"/>
    </source>
</evidence>
<dbReference type="PROSITE" id="PS00198">
    <property type="entry name" value="4FE4S_FER_1"/>
    <property type="match status" value="1"/>
</dbReference>
<feature type="domain" description="4Fe-4S ferredoxin-type" evidence="8">
    <location>
        <begin position="293"/>
        <end position="323"/>
    </location>
</feature>
<dbReference type="PANTHER" id="PTHR43255">
    <property type="entry name" value="IRON-SULFUR-BINDING OXIDOREDUCTASE FADF-RELATED-RELATED"/>
    <property type="match status" value="1"/>
</dbReference>
<reference evidence="9 10" key="1">
    <citation type="submission" date="2018-05" db="EMBL/GenBank/DDBJ databases">
        <title>Streptomyces venezuelae.</title>
        <authorList>
            <person name="Kim W."/>
            <person name="Lee N."/>
            <person name="Cho B.-K."/>
        </authorList>
    </citation>
    <scope>NUCLEOTIDE SEQUENCE [LARGE SCALE GENOMIC DNA]</scope>
    <source>
        <strain evidence="9 10">ATCC 14584</strain>
    </source>
</reference>
<evidence type="ECO:0000313" key="9">
    <source>
        <dbReference type="EMBL" id="QES35165.1"/>
    </source>
</evidence>
<dbReference type="PANTHER" id="PTHR43255:SF1">
    <property type="entry name" value="IRON-SULFUR-BINDING OXIDOREDUCTASE FADF-RELATED"/>
    <property type="match status" value="1"/>
</dbReference>
<feature type="transmembrane region" description="Helical" evidence="7">
    <location>
        <begin position="112"/>
        <end position="131"/>
    </location>
</feature>
<dbReference type="InterPro" id="IPR009051">
    <property type="entry name" value="Helical_ferredxn"/>
</dbReference>
<evidence type="ECO:0000313" key="10">
    <source>
        <dbReference type="Proteomes" id="UP000322927"/>
    </source>
</evidence>
<dbReference type="SUPFAM" id="SSF46548">
    <property type="entry name" value="alpha-helical ferredoxin"/>
    <property type="match status" value="1"/>
</dbReference>
<dbReference type="Proteomes" id="UP000322927">
    <property type="component" value="Chromosome"/>
</dbReference>
<keyword evidence="1" id="KW-0004">4Fe-4S</keyword>
<evidence type="ECO:0000256" key="3">
    <source>
        <dbReference type="ARBA" id="ARBA00023002"/>
    </source>
</evidence>
<dbReference type="GO" id="GO:0016491">
    <property type="term" value="F:oxidoreductase activity"/>
    <property type="evidence" value="ECO:0007669"/>
    <property type="project" value="UniProtKB-KW"/>
</dbReference>
<keyword evidence="7" id="KW-0812">Transmembrane</keyword>
<dbReference type="PROSITE" id="PS51379">
    <property type="entry name" value="4FE4S_FER_2"/>
    <property type="match status" value="2"/>
</dbReference>
<feature type="region of interest" description="Disordered" evidence="6">
    <location>
        <begin position="733"/>
        <end position="755"/>
    </location>
</feature>
<dbReference type="GO" id="GO:0051539">
    <property type="term" value="F:4 iron, 4 sulfur cluster binding"/>
    <property type="evidence" value="ECO:0007669"/>
    <property type="project" value="UniProtKB-KW"/>
</dbReference>
<dbReference type="EMBL" id="CP029192">
    <property type="protein sequence ID" value="QES35165.1"/>
    <property type="molecule type" value="Genomic_DNA"/>
</dbReference>
<feature type="domain" description="4Fe-4S ferredoxin-type" evidence="8">
    <location>
        <begin position="381"/>
        <end position="413"/>
    </location>
</feature>
<evidence type="ECO:0000256" key="1">
    <source>
        <dbReference type="ARBA" id="ARBA00022485"/>
    </source>
</evidence>
<dbReference type="OrthoDB" id="9794954at2"/>
<dbReference type="Gene3D" id="1.10.1060.10">
    <property type="entry name" value="Alpha-helical ferredoxin"/>
    <property type="match status" value="1"/>
</dbReference>
<evidence type="ECO:0000256" key="4">
    <source>
        <dbReference type="ARBA" id="ARBA00023004"/>
    </source>
</evidence>
<sequence length="755" mass="83545">MQLAAIIVSLVLIAVGVALFGRAIVQIYKFVRLGQPVPAGLRTDNPWQRTLTVVKEFLGHTRMNKWGIVGFAHWFVAVGFFSLLLTIVNAIGQLFKADWMLPIIGDWAPYNMFVEFIGTMTVLGILTLIVIRQLNRPDRPGRKSRFAGSKTGQAYFVETVILIVGVCIFTLHALEGAQHHVDSYEASFFISYPFVSWFAGMDLSTLQNLTYFFAGLKIATSFIWMIVVSLNTNMGVAWHRFLAFPNIWFKREADGGTALGELQPMTSGGKPIDWEDPGEDDVFGVSQVEQFSWKGILDFSTCTECGRCQSQCPAWNTGKPLSPKLLIMSLRDHAHAKAPYLLAGGGKTMEGEEKASAEALKDVPAAALAEAERPLIGTVEENGVIDPDVLWSCTTCGACVEQCPVDIEHIDHIVDMRRYQVMIESAFPSEAGTMLKNLEKKGNPWGLAKKQRLEWTKEVDFEVPVVGKDIEDLTEVEYLYWVGCAGALEDRAKKTTKAFAELLHIAGVKFAIMGGDEKCTGDSARRLGNEPLFQQLGQENVATLNMAFGEDDEDESTKKPKTAKKIVATCPHCLNTLGNEYPQLGGDYEVIHHTQLLQHLIDEGKLIPVTPVEGLITYHDPCYLGRHNKIYTPPREIIGKVPGLRNEEMHRHKERGFCCGAGGARMWMEERIGKRINTERVDEALSLNPDIVSTACPFCLVMLTDSVNGKKNDGQAKESLQVVDVAQLLLDSVKTPADPADEAESEDAPEPEPVK</sequence>
<keyword evidence="4" id="KW-0408">Iron</keyword>
<feature type="compositionally biased region" description="Acidic residues" evidence="6">
    <location>
        <begin position="739"/>
        <end position="755"/>
    </location>
</feature>
<protein>
    <submittedName>
        <fullName evidence="9">Fe-S oxidoreductase</fullName>
    </submittedName>
</protein>
<dbReference type="Pfam" id="PF02754">
    <property type="entry name" value="CCG"/>
    <property type="match status" value="2"/>
</dbReference>
<keyword evidence="5" id="KW-0411">Iron-sulfur</keyword>
<evidence type="ECO:0000256" key="6">
    <source>
        <dbReference type="SAM" id="MobiDB-lite"/>
    </source>
</evidence>
<dbReference type="InterPro" id="IPR004017">
    <property type="entry name" value="Cys_rich_dom"/>
</dbReference>
<dbReference type="Pfam" id="PF13187">
    <property type="entry name" value="Fer4_9"/>
    <property type="match status" value="1"/>
</dbReference>
<evidence type="ECO:0000256" key="2">
    <source>
        <dbReference type="ARBA" id="ARBA00022723"/>
    </source>
</evidence>
<dbReference type="GO" id="GO:0005886">
    <property type="term" value="C:plasma membrane"/>
    <property type="evidence" value="ECO:0007669"/>
    <property type="project" value="TreeGrafter"/>
</dbReference>
<proteinExistence type="predicted"/>
<dbReference type="RefSeq" id="WP_150217289.1">
    <property type="nucleotide sequence ID" value="NZ_CP029192.1"/>
</dbReference>
<keyword evidence="7" id="KW-1133">Transmembrane helix</keyword>
<organism evidence="9 10">
    <name type="scientific">Streptomyces venezuelae</name>
    <dbReference type="NCBI Taxonomy" id="54571"/>
    <lineage>
        <taxon>Bacteria</taxon>
        <taxon>Bacillati</taxon>
        <taxon>Actinomycetota</taxon>
        <taxon>Actinomycetes</taxon>
        <taxon>Kitasatosporales</taxon>
        <taxon>Streptomycetaceae</taxon>
        <taxon>Streptomyces</taxon>
    </lineage>
</organism>
<dbReference type="GO" id="GO:0046872">
    <property type="term" value="F:metal ion binding"/>
    <property type="evidence" value="ECO:0007669"/>
    <property type="project" value="UniProtKB-KW"/>
</dbReference>
<dbReference type="InterPro" id="IPR051460">
    <property type="entry name" value="HdrC_iron-sulfur_subunit"/>
</dbReference>